<feature type="domain" description="Tyrosinase copper-binding" evidence="3">
    <location>
        <begin position="71"/>
        <end position="88"/>
    </location>
</feature>
<gene>
    <name evidence="5" type="ORF">B0T14DRAFT_411105</name>
</gene>
<dbReference type="Proteomes" id="UP001175000">
    <property type="component" value="Unassembled WGS sequence"/>
</dbReference>
<dbReference type="PANTHER" id="PTHR11474:SF126">
    <property type="entry name" value="TYROSINASE-LIKE PROTEIN TYR-1-RELATED"/>
    <property type="match status" value="1"/>
</dbReference>
<organism evidence="5 6">
    <name type="scientific">Immersiella caudata</name>
    <dbReference type="NCBI Taxonomy" id="314043"/>
    <lineage>
        <taxon>Eukaryota</taxon>
        <taxon>Fungi</taxon>
        <taxon>Dikarya</taxon>
        <taxon>Ascomycota</taxon>
        <taxon>Pezizomycotina</taxon>
        <taxon>Sordariomycetes</taxon>
        <taxon>Sordariomycetidae</taxon>
        <taxon>Sordariales</taxon>
        <taxon>Lasiosphaeriaceae</taxon>
        <taxon>Immersiella</taxon>
    </lineage>
</organism>
<evidence type="ECO:0000313" key="5">
    <source>
        <dbReference type="EMBL" id="KAK0633958.1"/>
    </source>
</evidence>
<dbReference type="GO" id="GO:0016491">
    <property type="term" value="F:oxidoreductase activity"/>
    <property type="evidence" value="ECO:0007669"/>
    <property type="project" value="InterPro"/>
</dbReference>
<dbReference type="SUPFAM" id="SSF48056">
    <property type="entry name" value="Di-copper centre-containing domain"/>
    <property type="match status" value="1"/>
</dbReference>
<dbReference type="Gene3D" id="1.10.1280.10">
    <property type="entry name" value="Di-copper center containing domain from catechol oxidase"/>
    <property type="match status" value="1"/>
</dbReference>
<dbReference type="GO" id="GO:0046872">
    <property type="term" value="F:metal ion binding"/>
    <property type="evidence" value="ECO:0007669"/>
    <property type="project" value="UniProtKB-KW"/>
</dbReference>
<reference evidence="5" key="1">
    <citation type="submission" date="2023-06" db="EMBL/GenBank/DDBJ databases">
        <title>Genome-scale phylogeny and comparative genomics of the fungal order Sordariales.</title>
        <authorList>
            <consortium name="Lawrence Berkeley National Laboratory"/>
            <person name="Hensen N."/>
            <person name="Bonometti L."/>
            <person name="Westerberg I."/>
            <person name="Brannstrom I.O."/>
            <person name="Guillou S."/>
            <person name="Cros-Aarteil S."/>
            <person name="Calhoun S."/>
            <person name="Haridas S."/>
            <person name="Kuo A."/>
            <person name="Mondo S."/>
            <person name="Pangilinan J."/>
            <person name="Riley R."/>
            <person name="Labutti K."/>
            <person name="Andreopoulos B."/>
            <person name="Lipzen A."/>
            <person name="Chen C."/>
            <person name="Yanf M."/>
            <person name="Daum C."/>
            <person name="Ng V."/>
            <person name="Clum A."/>
            <person name="Steindorff A."/>
            <person name="Ohm R."/>
            <person name="Martin F."/>
            <person name="Silar P."/>
            <person name="Natvig D."/>
            <person name="Lalanne C."/>
            <person name="Gautier V."/>
            <person name="Ament-Velasquez S.L."/>
            <person name="Kruys A."/>
            <person name="Hutchinson M.I."/>
            <person name="Powell A.J."/>
            <person name="Barry K."/>
            <person name="Miller A.N."/>
            <person name="Grigoriev I.V."/>
            <person name="Debuchy R."/>
            <person name="Gladieux P."/>
            <person name="Thoren M.H."/>
            <person name="Johannesson H."/>
        </authorList>
    </citation>
    <scope>NUCLEOTIDE SEQUENCE</scope>
    <source>
        <strain evidence="5">CBS 606.72</strain>
    </source>
</reference>
<keyword evidence="2" id="KW-0186">Copper</keyword>
<keyword evidence="1" id="KW-0479">Metal-binding</keyword>
<dbReference type="AlphaFoldDB" id="A0AA39XH83"/>
<dbReference type="InterPro" id="IPR008922">
    <property type="entry name" value="Di-copper_centre_dom_sf"/>
</dbReference>
<feature type="non-terminal residue" evidence="5">
    <location>
        <position position="1"/>
    </location>
</feature>
<name>A0AA39XH83_9PEZI</name>
<proteinExistence type="predicted"/>
<dbReference type="InterPro" id="IPR050316">
    <property type="entry name" value="Tyrosinase/Hemocyanin"/>
</dbReference>
<dbReference type="InterPro" id="IPR002227">
    <property type="entry name" value="Tyrosinase_Cu-bd"/>
</dbReference>
<dbReference type="PROSITE" id="PS00497">
    <property type="entry name" value="TYROSINASE_1"/>
    <property type="match status" value="1"/>
</dbReference>
<keyword evidence="6" id="KW-1185">Reference proteome</keyword>
<evidence type="ECO:0000256" key="1">
    <source>
        <dbReference type="ARBA" id="ARBA00022723"/>
    </source>
</evidence>
<evidence type="ECO:0000259" key="3">
    <source>
        <dbReference type="PROSITE" id="PS00497"/>
    </source>
</evidence>
<comment type="caution">
    <text evidence="5">The sequence shown here is derived from an EMBL/GenBank/DDBJ whole genome shotgun (WGS) entry which is preliminary data.</text>
</comment>
<dbReference type="PROSITE" id="PS00498">
    <property type="entry name" value="TYROSINASE_2"/>
    <property type="match status" value="1"/>
</dbReference>
<evidence type="ECO:0000259" key="4">
    <source>
        <dbReference type="PROSITE" id="PS00498"/>
    </source>
</evidence>
<dbReference type="EMBL" id="JAULSU010000001">
    <property type="protein sequence ID" value="KAK0633958.1"/>
    <property type="molecule type" value="Genomic_DNA"/>
</dbReference>
<feature type="domain" description="Tyrosinase copper-binding" evidence="4">
    <location>
        <begin position="239"/>
        <end position="250"/>
    </location>
</feature>
<dbReference type="Pfam" id="PF00264">
    <property type="entry name" value="Tyrosinase"/>
    <property type="match status" value="1"/>
</dbReference>
<dbReference type="PANTHER" id="PTHR11474">
    <property type="entry name" value="TYROSINASE FAMILY MEMBER"/>
    <property type="match status" value="1"/>
</dbReference>
<feature type="non-terminal residue" evidence="5">
    <location>
        <position position="309"/>
    </location>
</feature>
<protein>
    <recommendedName>
        <fullName evidence="3 4">Tyrosinase copper-binding domain-containing protein</fullName>
    </recommendedName>
</protein>
<sequence length="309" mass="33869">PLAPRQGCTNPKVRKSWRDATRAEKLAYLNAAVCVTKAPSRLKTHPDAKLHDDFGYIHAVLSNSSLPIIIHGYPNFLPWHRYFVQVYEDALRNDCGYKGAAMYWDWTKDSAAPSKSAIFDPVTGFGGDGDGPDQNGLGPRVKDGPFRNYRPLYSGSDPMPHWLSRNFVPGNSPGEPDILGTQYTKEIVDGIHALPTFADFRNALEGGPHSAIHFGVGGGAPFGNGGAGDLGFPAATPNDPIFFLHHAQVDRLWWLWQKEDASRLTTYDGTDHLGTPVTLNDALPMEDLAPDGIVADYMDITGPKLCYTY</sequence>
<evidence type="ECO:0000313" key="6">
    <source>
        <dbReference type="Proteomes" id="UP001175000"/>
    </source>
</evidence>
<accession>A0AA39XH83</accession>
<dbReference type="PRINTS" id="PR00092">
    <property type="entry name" value="TYROSINASE"/>
</dbReference>
<evidence type="ECO:0000256" key="2">
    <source>
        <dbReference type="ARBA" id="ARBA00023008"/>
    </source>
</evidence>